<feature type="transmembrane region" description="Helical" evidence="7">
    <location>
        <begin position="294"/>
        <end position="311"/>
    </location>
</feature>
<organism evidence="9 10">
    <name type="scientific">Emericellopsis atlantica</name>
    <dbReference type="NCBI Taxonomy" id="2614577"/>
    <lineage>
        <taxon>Eukaryota</taxon>
        <taxon>Fungi</taxon>
        <taxon>Dikarya</taxon>
        <taxon>Ascomycota</taxon>
        <taxon>Pezizomycotina</taxon>
        <taxon>Sordariomycetes</taxon>
        <taxon>Hypocreomycetidae</taxon>
        <taxon>Hypocreales</taxon>
        <taxon>Bionectriaceae</taxon>
        <taxon>Emericellopsis</taxon>
    </lineage>
</organism>
<gene>
    <name evidence="9" type="ORF">F5Z01DRAFT_656663</name>
</gene>
<dbReference type="InterPro" id="IPR049326">
    <property type="entry name" value="Rhodopsin_dom_fungi"/>
</dbReference>
<comment type="caution">
    <text evidence="9">The sequence shown here is derived from an EMBL/GenBank/DDBJ whole genome shotgun (WGS) entry which is preliminary data.</text>
</comment>
<evidence type="ECO:0000313" key="10">
    <source>
        <dbReference type="Proteomes" id="UP000887229"/>
    </source>
</evidence>
<dbReference type="GO" id="GO:0016020">
    <property type="term" value="C:membrane"/>
    <property type="evidence" value="ECO:0007669"/>
    <property type="project" value="UniProtKB-SubCell"/>
</dbReference>
<proteinExistence type="inferred from homology"/>
<dbReference type="OrthoDB" id="3529975at2759"/>
<keyword evidence="4 7" id="KW-0472">Membrane</keyword>
<feature type="compositionally biased region" description="Gly residues" evidence="6">
    <location>
        <begin position="345"/>
        <end position="356"/>
    </location>
</feature>
<keyword evidence="2 7" id="KW-0812">Transmembrane</keyword>
<comment type="subcellular location">
    <subcellularLocation>
        <location evidence="1">Membrane</location>
        <topology evidence="1">Multi-pass membrane protein</topology>
    </subcellularLocation>
</comment>
<dbReference type="Proteomes" id="UP000887229">
    <property type="component" value="Unassembled WGS sequence"/>
</dbReference>
<dbReference type="PANTHER" id="PTHR33048:SF161">
    <property type="entry name" value="INTEGRAL MEMBRANE PROTEIN"/>
    <property type="match status" value="1"/>
</dbReference>
<evidence type="ECO:0000259" key="8">
    <source>
        <dbReference type="Pfam" id="PF20684"/>
    </source>
</evidence>
<dbReference type="PANTHER" id="PTHR33048">
    <property type="entry name" value="PTH11-LIKE INTEGRAL MEMBRANE PROTEIN (AFU_ORTHOLOGUE AFUA_5G11245)"/>
    <property type="match status" value="1"/>
</dbReference>
<dbReference type="EMBL" id="MU251256">
    <property type="protein sequence ID" value="KAG9253766.1"/>
    <property type="molecule type" value="Genomic_DNA"/>
</dbReference>
<evidence type="ECO:0000313" key="9">
    <source>
        <dbReference type="EMBL" id="KAG9253766.1"/>
    </source>
</evidence>
<feature type="transmembrane region" description="Helical" evidence="7">
    <location>
        <begin position="59"/>
        <end position="81"/>
    </location>
</feature>
<evidence type="ECO:0000256" key="7">
    <source>
        <dbReference type="SAM" id="Phobius"/>
    </source>
</evidence>
<feature type="transmembrane region" description="Helical" evidence="7">
    <location>
        <begin position="136"/>
        <end position="158"/>
    </location>
</feature>
<protein>
    <recommendedName>
        <fullName evidence="8">Rhodopsin domain-containing protein</fullName>
    </recommendedName>
</protein>
<dbReference type="AlphaFoldDB" id="A0A9P7ZKT0"/>
<feature type="compositionally biased region" description="Basic and acidic residues" evidence="6">
    <location>
        <begin position="374"/>
        <end position="393"/>
    </location>
</feature>
<comment type="similarity">
    <text evidence="5">Belongs to the SAT4 family.</text>
</comment>
<evidence type="ECO:0000256" key="2">
    <source>
        <dbReference type="ARBA" id="ARBA00022692"/>
    </source>
</evidence>
<dbReference type="Pfam" id="PF20684">
    <property type="entry name" value="Fung_rhodopsin"/>
    <property type="match status" value="1"/>
</dbReference>
<evidence type="ECO:0000256" key="6">
    <source>
        <dbReference type="SAM" id="MobiDB-lite"/>
    </source>
</evidence>
<feature type="transmembrane region" description="Helical" evidence="7">
    <location>
        <begin position="93"/>
        <end position="116"/>
    </location>
</feature>
<name>A0A9P7ZKT0_9HYPO</name>
<dbReference type="RefSeq" id="XP_046117690.1">
    <property type="nucleotide sequence ID" value="XM_046263593.1"/>
</dbReference>
<dbReference type="InterPro" id="IPR052337">
    <property type="entry name" value="SAT4-like"/>
</dbReference>
<evidence type="ECO:0000256" key="1">
    <source>
        <dbReference type="ARBA" id="ARBA00004141"/>
    </source>
</evidence>
<feature type="transmembrane region" description="Helical" evidence="7">
    <location>
        <begin position="170"/>
        <end position="192"/>
    </location>
</feature>
<evidence type="ECO:0000256" key="4">
    <source>
        <dbReference type="ARBA" id="ARBA00023136"/>
    </source>
</evidence>
<evidence type="ECO:0000256" key="5">
    <source>
        <dbReference type="ARBA" id="ARBA00038359"/>
    </source>
</evidence>
<feature type="compositionally biased region" description="Polar residues" evidence="6">
    <location>
        <begin position="417"/>
        <end position="427"/>
    </location>
</feature>
<keyword evidence="10" id="KW-1185">Reference proteome</keyword>
<dbReference type="GeneID" id="70294496"/>
<accession>A0A9P7ZKT0</accession>
<reference evidence="9" key="1">
    <citation type="journal article" date="2021" name="IMA Fungus">
        <title>Genomic characterization of three marine fungi, including Emericellopsis atlantica sp. nov. with signatures of a generalist lifestyle and marine biomass degradation.</title>
        <authorList>
            <person name="Hagestad O.C."/>
            <person name="Hou L."/>
            <person name="Andersen J.H."/>
            <person name="Hansen E.H."/>
            <person name="Altermark B."/>
            <person name="Li C."/>
            <person name="Kuhnert E."/>
            <person name="Cox R.J."/>
            <person name="Crous P.W."/>
            <person name="Spatafora J.W."/>
            <person name="Lail K."/>
            <person name="Amirebrahimi M."/>
            <person name="Lipzen A."/>
            <person name="Pangilinan J."/>
            <person name="Andreopoulos W."/>
            <person name="Hayes R.D."/>
            <person name="Ng V."/>
            <person name="Grigoriev I.V."/>
            <person name="Jackson S.A."/>
            <person name="Sutton T.D.S."/>
            <person name="Dobson A.D.W."/>
            <person name="Rama T."/>
        </authorList>
    </citation>
    <scope>NUCLEOTIDE SEQUENCE</scope>
    <source>
        <strain evidence="9">TS7</strain>
    </source>
</reference>
<feature type="transmembrane region" description="Helical" evidence="7">
    <location>
        <begin position="214"/>
        <end position="238"/>
    </location>
</feature>
<feature type="domain" description="Rhodopsin" evidence="8">
    <location>
        <begin position="77"/>
        <end position="311"/>
    </location>
</feature>
<sequence length="427" mass="46427">MIIAVNCPVHITHLFPLVRTSCVSCTSFSTPTAAFRQHTLLPNMALQAVDFPVKPIVKIHMIINCVLVVITLAVVVLRILSRLSTSAQLGWDDYLILLSTPLGLGMLTIQGLYLPMGVGYPLVETQANLKVILQLMISYALTYTVAISIIKISVLLFYLRVFVGKRFRRVTLVVMGFVCLYTLANVLLLALMCRPFAGNYDLTIPATCADRPKVFIAIGAYNIVSDVVILLLPIPMIWRLKTGREVKVGLTGVFLIGLVVSGVAVGRIFTLTSLQLENITQTMVWVDFLSTTEVNLAILCVSLPMLGPLVGRLRKRRGASKLSATPDKNCDFASSKVSDNKMRRQGGGGGGSGGSGLRRMGDDTIMMDTIYDPDDSHHHDAKAMADNGRHTDGKPAVSSEAESYDGSEASLRRGNSGMKNNIVVQTQ</sequence>
<keyword evidence="3 7" id="KW-1133">Transmembrane helix</keyword>
<evidence type="ECO:0000256" key="3">
    <source>
        <dbReference type="ARBA" id="ARBA00022989"/>
    </source>
</evidence>
<feature type="transmembrane region" description="Helical" evidence="7">
    <location>
        <begin position="250"/>
        <end position="274"/>
    </location>
</feature>
<feature type="region of interest" description="Disordered" evidence="6">
    <location>
        <begin position="318"/>
        <end position="427"/>
    </location>
</feature>